<evidence type="ECO:0000256" key="4">
    <source>
        <dbReference type="PIRSR" id="PIRSR000103-1"/>
    </source>
</evidence>
<dbReference type="InterPro" id="IPR015815">
    <property type="entry name" value="HIBADH-related"/>
</dbReference>
<keyword evidence="8" id="KW-1185">Reference proteome</keyword>
<evidence type="ECO:0000313" key="8">
    <source>
        <dbReference type="Proteomes" id="UP000475545"/>
    </source>
</evidence>
<dbReference type="InterPro" id="IPR036291">
    <property type="entry name" value="NAD(P)-bd_dom_sf"/>
</dbReference>
<organism evidence="7 8">
    <name type="scientific">Gordonia mangrovi</name>
    <dbReference type="NCBI Taxonomy" id="2665643"/>
    <lineage>
        <taxon>Bacteria</taxon>
        <taxon>Bacillati</taxon>
        <taxon>Actinomycetota</taxon>
        <taxon>Actinomycetes</taxon>
        <taxon>Mycobacteriales</taxon>
        <taxon>Gordoniaceae</taxon>
        <taxon>Gordonia</taxon>
    </lineage>
</organism>
<evidence type="ECO:0000259" key="5">
    <source>
        <dbReference type="Pfam" id="PF03446"/>
    </source>
</evidence>
<dbReference type="PANTHER" id="PTHR43060">
    <property type="entry name" value="3-HYDROXYISOBUTYRATE DEHYDROGENASE-LIKE 1, MITOCHONDRIAL-RELATED"/>
    <property type="match status" value="1"/>
</dbReference>
<sequence>MDHFRIGFVGPGKIGEPMVERLLDAGHPTSVFARRPEVRERLARLGARTPPRVEAVADADVVIACVFDDTQLLEVAPTIVDQMPAGSVFMSHTTGSPHTIRRLEQIGRAGSVSVVEAPFSGTPAIIRRGELTVMLAGDTEPVGRAAAVAGAYAARIHRTGALGTALSAKLINNTLFAACTQLTLSALRSAEKLGIDETALLDLLADSSGGSAAARYIAASGEEADVYAERITHYLTKDLAAASSAADDLGADIDNLLAATRLGPMRLLAEPAPTPVDVR</sequence>
<keyword evidence="3" id="KW-0520">NAD</keyword>
<dbReference type="Pfam" id="PF03446">
    <property type="entry name" value="NAD_binding_2"/>
    <property type="match status" value="1"/>
</dbReference>
<dbReference type="SUPFAM" id="SSF48179">
    <property type="entry name" value="6-phosphogluconate dehydrogenase C-terminal domain-like"/>
    <property type="match status" value="1"/>
</dbReference>
<dbReference type="PANTHER" id="PTHR43060:SF15">
    <property type="entry name" value="3-HYDROXYISOBUTYRATE DEHYDROGENASE-LIKE 1, MITOCHONDRIAL-RELATED"/>
    <property type="match status" value="1"/>
</dbReference>
<dbReference type="EMBL" id="WMBR01000005">
    <property type="protein sequence ID" value="MXP23337.1"/>
    <property type="molecule type" value="Genomic_DNA"/>
</dbReference>
<dbReference type="InterPro" id="IPR008927">
    <property type="entry name" value="6-PGluconate_DH-like_C_sf"/>
</dbReference>
<dbReference type="InterPro" id="IPR013328">
    <property type="entry name" value="6PGD_dom2"/>
</dbReference>
<gene>
    <name evidence="7" type="ORF">GIY30_18530</name>
</gene>
<evidence type="ECO:0000256" key="2">
    <source>
        <dbReference type="ARBA" id="ARBA00023002"/>
    </source>
</evidence>
<dbReference type="InterPro" id="IPR006115">
    <property type="entry name" value="6PGDH_NADP-bd"/>
</dbReference>
<evidence type="ECO:0000256" key="1">
    <source>
        <dbReference type="ARBA" id="ARBA00009080"/>
    </source>
</evidence>
<dbReference type="AlphaFoldDB" id="A0A6L7GV45"/>
<dbReference type="Gene3D" id="3.40.50.720">
    <property type="entry name" value="NAD(P)-binding Rossmann-like Domain"/>
    <property type="match status" value="1"/>
</dbReference>
<accession>A0A6L7GV45</accession>
<feature type="domain" description="6-phosphogluconate dehydrogenase NADP-binding" evidence="5">
    <location>
        <begin position="5"/>
        <end position="157"/>
    </location>
</feature>
<dbReference type="Proteomes" id="UP000475545">
    <property type="component" value="Unassembled WGS sequence"/>
</dbReference>
<feature type="domain" description="3-hydroxyisobutyrate dehydrogenase-like NAD-binding" evidence="6">
    <location>
        <begin position="163"/>
        <end position="256"/>
    </location>
</feature>
<name>A0A6L7GV45_9ACTN</name>
<comment type="caution">
    <text evidence="7">The sequence shown here is derived from an EMBL/GenBank/DDBJ whole genome shotgun (WGS) entry which is preliminary data.</text>
</comment>
<comment type="similarity">
    <text evidence="1">Belongs to the HIBADH-related family.</text>
</comment>
<dbReference type="GO" id="GO:0050661">
    <property type="term" value="F:NADP binding"/>
    <property type="evidence" value="ECO:0007669"/>
    <property type="project" value="InterPro"/>
</dbReference>
<dbReference type="GO" id="GO:0016491">
    <property type="term" value="F:oxidoreductase activity"/>
    <property type="evidence" value="ECO:0007669"/>
    <property type="project" value="UniProtKB-KW"/>
</dbReference>
<dbReference type="Gene3D" id="1.10.1040.10">
    <property type="entry name" value="N-(1-d-carboxylethyl)-l-norvaline Dehydrogenase, domain 2"/>
    <property type="match status" value="1"/>
</dbReference>
<dbReference type="InterPro" id="IPR029154">
    <property type="entry name" value="HIBADH-like_NADP-bd"/>
</dbReference>
<protein>
    <submittedName>
        <fullName evidence="7">NAD-binding protein</fullName>
    </submittedName>
</protein>
<dbReference type="GO" id="GO:0051287">
    <property type="term" value="F:NAD binding"/>
    <property type="evidence" value="ECO:0007669"/>
    <property type="project" value="InterPro"/>
</dbReference>
<keyword evidence="2" id="KW-0560">Oxidoreductase</keyword>
<dbReference type="PIRSF" id="PIRSF000103">
    <property type="entry name" value="HIBADH"/>
    <property type="match status" value="1"/>
</dbReference>
<evidence type="ECO:0000256" key="3">
    <source>
        <dbReference type="ARBA" id="ARBA00023027"/>
    </source>
</evidence>
<dbReference type="SUPFAM" id="SSF51735">
    <property type="entry name" value="NAD(P)-binding Rossmann-fold domains"/>
    <property type="match status" value="1"/>
</dbReference>
<proteinExistence type="inferred from homology"/>
<dbReference type="Pfam" id="PF14833">
    <property type="entry name" value="NAD_binding_11"/>
    <property type="match status" value="1"/>
</dbReference>
<feature type="active site" evidence="4">
    <location>
        <position position="169"/>
    </location>
</feature>
<evidence type="ECO:0000259" key="6">
    <source>
        <dbReference type="Pfam" id="PF14833"/>
    </source>
</evidence>
<reference evidence="7 8" key="1">
    <citation type="submission" date="2019-11" db="EMBL/GenBank/DDBJ databases">
        <title>Gordonia sp. nov., a novel actinobacterium isolated from mangrove soil in Hainan.</title>
        <authorList>
            <person name="Huang X."/>
            <person name="Xie Y."/>
            <person name="Chu X."/>
            <person name="Xiao K."/>
        </authorList>
    </citation>
    <scope>NUCLEOTIDE SEQUENCE [LARGE SCALE GENOMIC DNA]</scope>
    <source>
        <strain evidence="7 8">HNM0687</strain>
    </source>
</reference>
<evidence type="ECO:0000313" key="7">
    <source>
        <dbReference type="EMBL" id="MXP23337.1"/>
    </source>
</evidence>